<comment type="subcellular location">
    <subcellularLocation>
        <location evidence="1">Cell membrane</location>
        <topology evidence="1">Multi-pass membrane protein</topology>
    </subcellularLocation>
</comment>
<accession>A0A1H2ZRR0</accession>
<dbReference type="SUPFAM" id="SSF82866">
    <property type="entry name" value="Multidrug efflux transporter AcrB transmembrane domain"/>
    <property type="match status" value="2"/>
</dbReference>
<feature type="transmembrane region" description="Helical" evidence="6">
    <location>
        <begin position="21"/>
        <end position="39"/>
    </location>
</feature>
<feature type="transmembrane region" description="Helical" evidence="6">
    <location>
        <begin position="779"/>
        <end position="800"/>
    </location>
</feature>
<proteinExistence type="predicted"/>
<evidence type="ECO:0000259" key="7">
    <source>
        <dbReference type="PROSITE" id="PS50156"/>
    </source>
</evidence>
<evidence type="ECO:0000256" key="5">
    <source>
        <dbReference type="ARBA" id="ARBA00023136"/>
    </source>
</evidence>
<evidence type="ECO:0000313" key="9">
    <source>
        <dbReference type="Proteomes" id="UP000183454"/>
    </source>
</evidence>
<feature type="transmembrane region" description="Helical" evidence="6">
    <location>
        <begin position="330"/>
        <end position="353"/>
    </location>
</feature>
<feature type="transmembrane region" description="Helical" evidence="6">
    <location>
        <begin position="374"/>
        <end position="399"/>
    </location>
</feature>
<name>A0A1H2ZRR0_9PROT</name>
<keyword evidence="2" id="KW-1003">Cell membrane</keyword>
<dbReference type="NCBIfam" id="TIGR03480">
    <property type="entry name" value="HpnN"/>
    <property type="match status" value="1"/>
</dbReference>
<organism evidence="8 9">
    <name type="scientific">Nitrosomonas communis</name>
    <dbReference type="NCBI Taxonomy" id="44574"/>
    <lineage>
        <taxon>Bacteria</taxon>
        <taxon>Pseudomonadati</taxon>
        <taxon>Pseudomonadota</taxon>
        <taxon>Betaproteobacteria</taxon>
        <taxon>Nitrosomonadales</taxon>
        <taxon>Nitrosomonadaceae</taxon>
        <taxon>Nitrosomonas</taxon>
    </lineage>
</organism>
<dbReference type="InterPro" id="IPR004869">
    <property type="entry name" value="MMPL_dom"/>
</dbReference>
<dbReference type="Pfam" id="PF03176">
    <property type="entry name" value="MMPL"/>
    <property type="match status" value="1"/>
</dbReference>
<keyword evidence="4 6" id="KW-1133">Transmembrane helix</keyword>
<feature type="transmembrane region" description="Helical" evidence="6">
    <location>
        <begin position="301"/>
        <end position="324"/>
    </location>
</feature>
<feature type="transmembrane region" description="Helical" evidence="6">
    <location>
        <begin position="405"/>
        <end position="429"/>
    </location>
</feature>
<evidence type="ECO:0000256" key="6">
    <source>
        <dbReference type="SAM" id="Phobius"/>
    </source>
</evidence>
<feature type="transmembrane region" description="Helical" evidence="6">
    <location>
        <begin position="844"/>
        <end position="870"/>
    </location>
</feature>
<reference evidence="8 9" key="1">
    <citation type="submission" date="2016-10" db="EMBL/GenBank/DDBJ databases">
        <authorList>
            <person name="de Groot N.N."/>
        </authorList>
    </citation>
    <scope>NUCLEOTIDE SEQUENCE [LARGE SCALE GENOMIC DNA]</scope>
    <source>
        <strain evidence="8 9">Nm110</strain>
    </source>
</reference>
<keyword evidence="3 6" id="KW-0812">Transmembrane</keyword>
<dbReference type="InterPro" id="IPR050545">
    <property type="entry name" value="Mycobact_MmpL"/>
</dbReference>
<sequence length="876" mass="97588">MGARLVNFLEWLENWFLRFPKTLIFLMLMLCVVSVYYAVHNLRIDTDTTKILSNKLPFLQDRERFLKAFPQDNEAIWVVIDAPIPERTSEALNYLKNKFSQDAQNIQSIFIPGEGKFFERHGLLYLDLERLHELVNTLAEAQPFIGTLADDNNLSSLFSIIERAITTTTEDRKLPVDLNPLLEKISNAIQAVIKDENYQLSWQQLIFGENEALLTTQRYMLLKPKLDFTAVQPSEVALNSIRAIVETAKTQFPDVRVRLTGEVVLENDELESIEQSTLIASSISLLLVCLLLLIGLKSVRLVLITFTLLVIGLALTAGFATLAVGHLNLISISFTVLYIGISDDFTVQILLRYRELQQQNLTQAQALAEAIRKVGPSITLCAITTSAGFFAFIPTAYVAVSELGVIAGGGMVIALIVSLIMLPSLLMLFPLNPAKVQAEQNIFPQWVYHFPIQHRIAIKWSALVLTLAGAMLLTQVRFDFNPLNLRDPESESLSTFRELLEKKNLSPLTLTTLANSKQEVLNTVQKLEALDSVESVVTIFNFFPNNQEEKLTIMQDLSLILGLYITSFPPLIEDSLERNEQALKHFIASMDRSLAANPSKPRAENLHRLLGDLQRLMEVLGKLPLEERAARLTQLQWNLLGTLSESMNRLLMGLQADIVTLSKLPGDVAERWLNPEGIYRIQVFPKKNLNDQENLKEFIADVRTVAPHATDLPVIFLESGNAVVSAFQEALIYALTTIFLVVLVIHRSLKDTVLILLPLLIMAIFTGASTVLLDIAFNFANIIAIPLLLGLGVNSGIYIMHRLHSMPNKEQDVLKTSTAKGVILANLTTLCSFVSMAFSPHLGLASMGLLLTIGLTLIILISLLVLPAFACKPAGH</sequence>
<dbReference type="Gene3D" id="1.20.1640.10">
    <property type="entry name" value="Multidrug efflux transporter AcrB transmembrane domain"/>
    <property type="match status" value="2"/>
</dbReference>
<evidence type="ECO:0000313" key="8">
    <source>
        <dbReference type="EMBL" id="SDX20220.1"/>
    </source>
</evidence>
<dbReference type="InterPro" id="IPR017841">
    <property type="entry name" value="Hopanoid_biosynth_HpnN"/>
</dbReference>
<dbReference type="AlphaFoldDB" id="A0A1H2ZRR0"/>
<feature type="transmembrane region" description="Helical" evidence="6">
    <location>
        <begin position="460"/>
        <end position="478"/>
    </location>
</feature>
<dbReference type="InterPro" id="IPR000731">
    <property type="entry name" value="SSD"/>
</dbReference>
<dbReference type="RefSeq" id="WP_074668267.1">
    <property type="nucleotide sequence ID" value="NZ_FNNH01000090.1"/>
</dbReference>
<feature type="transmembrane region" description="Helical" evidence="6">
    <location>
        <begin position="821"/>
        <end position="838"/>
    </location>
</feature>
<evidence type="ECO:0000256" key="2">
    <source>
        <dbReference type="ARBA" id="ARBA00022475"/>
    </source>
</evidence>
<dbReference type="PANTHER" id="PTHR33406:SF13">
    <property type="entry name" value="MEMBRANE PROTEIN YDFJ"/>
    <property type="match status" value="1"/>
</dbReference>
<dbReference type="PROSITE" id="PS50156">
    <property type="entry name" value="SSD"/>
    <property type="match status" value="1"/>
</dbReference>
<evidence type="ECO:0000256" key="3">
    <source>
        <dbReference type="ARBA" id="ARBA00022692"/>
    </source>
</evidence>
<dbReference type="GO" id="GO:0005886">
    <property type="term" value="C:plasma membrane"/>
    <property type="evidence" value="ECO:0007669"/>
    <property type="project" value="UniProtKB-SubCell"/>
</dbReference>
<protein>
    <recommendedName>
        <fullName evidence="7">SSD domain-containing protein</fullName>
    </recommendedName>
</protein>
<feature type="transmembrane region" description="Helical" evidence="6">
    <location>
        <begin position="730"/>
        <end position="746"/>
    </location>
</feature>
<evidence type="ECO:0000256" key="4">
    <source>
        <dbReference type="ARBA" id="ARBA00022989"/>
    </source>
</evidence>
<keyword evidence="5 6" id="KW-0472">Membrane</keyword>
<feature type="domain" description="SSD" evidence="7">
    <location>
        <begin position="302"/>
        <end position="428"/>
    </location>
</feature>
<dbReference type="PANTHER" id="PTHR33406">
    <property type="entry name" value="MEMBRANE PROTEIN MJ1562-RELATED"/>
    <property type="match status" value="1"/>
</dbReference>
<gene>
    <name evidence="8" type="ORF">SAMN05421882_10904</name>
</gene>
<dbReference type="EMBL" id="FNNH01000090">
    <property type="protein sequence ID" value="SDX20220.1"/>
    <property type="molecule type" value="Genomic_DNA"/>
</dbReference>
<dbReference type="Proteomes" id="UP000183454">
    <property type="component" value="Unassembled WGS sequence"/>
</dbReference>
<feature type="transmembrane region" description="Helical" evidence="6">
    <location>
        <begin position="753"/>
        <end position="773"/>
    </location>
</feature>
<evidence type="ECO:0000256" key="1">
    <source>
        <dbReference type="ARBA" id="ARBA00004651"/>
    </source>
</evidence>